<accession>A0A5U4CIE2</accession>
<keyword evidence="2" id="KW-0472">Membrane</keyword>
<dbReference type="Pfam" id="PF06805">
    <property type="entry name" value="Lambda_tail_I"/>
    <property type="match status" value="1"/>
</dbReference>
<protein>
    <submittedName>
        <fullName evidence="3">Tail assembly protein</fullName>
    </submittedName>
</protein>
<keyword evidence="2" id="KW-1133">Transmembrane helix</keyword>
<feature type="transmembrane region" description="Helical" evidence="2">
    <location>
        <begin position="125"/>
        <end position="150"/>
    </location>
</feature>
<dbReference type="AlphaFoldDB" id="A0A5U4CIE2"/>
<sequence length="260" mass="27605">MAETNTFDMATPSMATFCLYGDLQRFGKRVDLSVKTAAEGLQAMIVQIPGFRAGIAEGWYQVRISGRDVSEDDVTARLHEPLSPGAVIHIVPRAEGAKSGGVFQVVLGAVAIAAAFWTGGASMAAWGALSTGLFTAGASMVLGGVAQMLAPKPKAPQMSHADNGKQNTYFSSLDNMIAQGNPLPVAYGEVMTGSRRISQELSTRDESSPEKTVSFGRASSSRGHHRGGLQLSAEAAKAWERRLKNDPDVPGIYQPRVIVR</sequence>
<organism evidence="3">
    <name type="scientific">Salmonella enterica</name>
    <name type="common">Salmonella choleraesuis</name>
    <dbReference type="NCBI Taxonomy" id="28901"/>
    <lineage>
        <taxon>Bacteria</taxon>
        <taxon>Pseudomonadati</taxon>
        <taxon>Pseudomonadota</taxon>
        <taxon>Gammaproteobacteria</taxon>
        <taxon>Enterobacterales</taxon>
        <taxon>Enterobacteriaceae</taxon>
        <taxon>Salmonella</taxon>
    </lineage>
</organism>
<evidence type="ECO:0000256" key="1">
    <source>
        <dbReference type="SAM" id="MobiDB-lite"/>
    </source>
</evidence>
<name>A0A5U4CIE2_SALER</name>
<evidence type="ECO:0000256" key="2">
    <source>
        <dbReference type="SAM" id="Phobius"/>
    </source>
</evidence>
<proteinExistence type="predicted"/>
<dbReference type="EMBL" id="AAGMUQ010000011">
    <property type="protein sequence ID" value="EBP8538931.1"/>
    <property type="molecule type" value="Genomic_DNA"/>
</dbReference>
<dbReference type="InterPro" id="IPR010654">
    <property type="entry name" value="Phage_lambda_tail_I"/>
</dbReference>
<keyword evidence="2" id="KW-0812">Transmembrane</keyword>
<gene>
    <name evidence="3" type="ORF">AMM99_20470</name>
</gene>
<reference evidence="3" key="1">
    <citation type="submission" date="2018-07" db="EMBL/GenBank/DDBJ databases">
        <authorList>
            <consortium name="PulseNet: The National Subtyping Network for Foodborne Disease Surveillance"/>
            <person name="Tarr C.L."/>
            <person name="Trees E."/>
            <person name="Katz L.S."/>
            <person name="Carleton-Romer H.A."/>
            <person name="Stroika S."/>
            <person name="Kucerova Z."/>
            <person name="Roache K.F."/>
            <person name="Sabol A.L."/>
            <person name="Besser J."/>
            <person name="Gerner-Smidt P."/>
        </authorList>
    </citation>
    <scope>NUCLEOTIDE SEQUENCE</scope>
    <source>
        <strain evidence="3">2015K-0757</strain>
    </source>
</reference>
<feature type="transmembrane region" description="Helical" evidence="2">
    <location>
        <begin position="101"/>
        <end position="119"/>
    </location>
</feature>
<feature type="region of interest" description="Disordered" evidence="1">
    <location>
        <begin position="198"/>
        <end position="228"/>
    </location>
</feature>
<comment type="caution">
    <text evidence="3">The sequence shown here is derived from an EMBL/GenBank/DDBJ whole genome shotgun (WGS) entry which is preliminary data.</text>
</comment>
<evidence type="ECO:0000313" key="3">
    <source>
        <dbReference type="EMBL" id="EBP8538931.1"/>
    </source>
</evidence>